<dbReference type="GO" id="GO:0033314">
    <property type="term" value="P:mitotic DNA replication checkpoint signaling"/>
    <property type="evidence" value="ECO:0007669"/>
    <property type="project" value="TreeGrafter"/>
</dbReference>
<reference evidence="8" key="1">
    <citation type="submission" date="2016-10" db="EMBL/GenBank/DDBJ databases">
        <authorList>
            <person name="Benchimol M."/>
            <person name="Almeida L.G."/>
            <person name="Vasconcelos A.T."/>
            <person name="Perreira-Neves A."/>
            <person name="Rosa I.A."/>
            <person name="Tasca T."/>
            <person name="Bogo M.R."/>
            <person name="de Souza W."/>
        </authorList>
    </citation>
    <scope>NUCLEOTIDE SEQUENCE [LARGE SCALE GENOMIC DNA]</scope>
    <source>
        <strain evidence="8">K</strain>
    </source>
</reference>
<evidence type="ECO:0000256" key="4">
    <source>
        <dbReference type="ARBA" id="ARBA00022763"/>
    </source>
</evidence>
<organism evidence="8 9">
    <name type="scientific">Tritrichomonas foetus</name>
    <dbReference type="NCBI Taxonomy" id="1144522"/>
    <lineage>
        <taxon>Eukaryota</taxon>
        <taxon>Metamonada</taxon>
        <taxon>Parabasalia</taxon>
        <taxon>Tritrichomonadida</taxon>
        <taxon>Tritrichomonadidae</taxon>
        <taxon>Tritrichomonas</taxon>
    </lineage>
</organism>
<dbReference type="GO" id="GO:0000077">
    <property type="term" value="P:DNA damage checkpoint signaling"/>
    <property type="evidence" value="ECO:0007669"/>
    <property type="project" value="TreeGrafter"/>
</dbReference>
<evidence type="ECO:0000313" key="8">
    <source>
        <dbReference type="EMBL" id="OHS94175.1"/>
    </source>
</evidence>
<evidence type="ECO:0000256" key="5">
    <source>
        <dbReference type="ARBA" id="ARBA00022840"/>
    </source>
</evidence>
<dbReference type="GO" id="GO:0003682">
    <property type="term" value="F:chromatin binding"/>
    <property type="evidence" value="ECO:0007669"/>
    <property type="project" value="TreeGrafter"/>
</dbReference>
<keyword evidence="4" id="KW-0227">DNA damage</keyword>
<comment type="subcellular location">
    <subcellularLocation>
        <location evidence="1">Nucleus</location>
    </subcellularLocation>
</comment>
<protein>
    <recommendedName>
        <fullName evidence="10">AAA+ ATPase domain-containing protein</fullName>
    </recommendedName>
</protein>
<keyword evidence="6" id="KW-0539">Nucleus</keyword>
<evidence type="ECO:0000256" key="2">
    <source>
        <dbReference type="ARBA" id="ARBA00006168"/>
    </source>
</evidence>
<accession>A0A1J4J7I5</accession>
<evidence type="ECO:0000256" key="6">
    <source>
        <dbReference type="ARBA" id="ARBA00023242"/>
    </source>
</evidence>
<dbReference type="RefSeq" id="XP_068347312.1">
    <property type="nucleotide sequence ID" value="XM_068512744.1"/>
</dbReference>
<dbReference type="GO" id="GO:0006281">
    <property type="term" value="P:DNA repair"/>
    <property type="evidence" value="ECO:0007669"/>
    <property type="project" value="InterPro"/>
</dbReference>
<dbReference type="GO" id="GO:0005634">
    <property type="term" value="C:nucleus"/>
    <property type="evidence" value="ECO:0007669"/>
    <property type="project" value="UniProtKB-SubCell"/>
</dbReference>
<dbReference type="InterPro" id="IPR004582">
    <property type="entry name" value="Checkpoint_prot_Rad17_Rad24"/>
</dbReference>
<dbReference type="Pfam" id="PF03215">
    <property type="entry name" value="Rad17"/>
    <property type="match status" value="1"/>
</dbReference>
<name>A0A1J4J7I5_9EUKA</name>
<dbReference type="VEuPathDB" id="TrichDB:TRFO_39595"/>
<evidence type="ECO:0008006" key="10">
    <source>
        <dbReference type="Google" id="ProtNLM"/>
    </source>
</evidence>
<evidence type="ECO:0000313" key="9">
    <source>
        <dbReference type="Proteomes" id="UP000179807"/>
    </source>
</evidence>
<dbReference type="SUPFAM" id="SSF52540">
    <property type="entry name" value="P-loop containing nucleoside triphosphate hydrolases"/>
    <property type="match status" value="1"/>
</dbReference>
<dbReference type="GeneID" id="94847448"/>
<keyword evidence="7" id="KW-0131">Cell cycle</keyword>
<evidence type="ECO:0000256" key="3">
    <source>
        <dbReference type="ARBA" id="ARBA00022741"/>
    </source>
</evidence>
<comment type="caution">
    <text evidence="8">The sequence shown here is derived from an EMBL/GenBank/DDBJ whole genome shotgun (WGS) entry which is preliminary data.</text>
</comment>
<proteinExistence type="inferred from homology"/>
<sequence>MIRKDPVARKLLEQEDRNTLWTTKYFPTNRNGIPLFKKAQIEKFETLLNSCMHRLPGSPKVIVITGPVGCGKTTLVRVLCNEKKISILDFSPDDGYAAKDRPDDESAFISKLGLFLERSQLVTNPSARQILLIDDLTINSEDTNKFFEMIERYNSDNRPLFPLIWVADQNDTRKKINNCYYFNFPAASNSVLKRVINRVAKGQHISLDKSQIESLLAENPGDVRLAVNMLQFARTFVTGKYDNLSYFQAIGEILYQKNKRSSEDILRISHCSPQLMINGLFENYPDFFNNVSDNADAADSLSVADTFMEVAWMVPELADVAATTAMRGVLTANTERVPNTFFDMRPGYKSRLKNVIKSDIYHLEHIISAIKNEITGNNYNENSNNDDNELLAFQCFPMQFWDSNSLTMDSYLFQNVASIGREKGNQQTQKKESNVFNEKELCEALELLSIDPIDNDDGFFD</sequence>
<dbReference type="EMBL" id="MLAK01001339">
    <property type="protein sequence ID" value="OHS94175.1"/>
    <property type="molecule type" value="Genomic_DNA"/>
</dbReference>
<evidence type="ECO:0000256" key="1">
    <source>
        <dbReference type="ARBA" id="ARBA00004123"/>
    </source>
</evidence>
<dbReference type="GO" id="GO:0005524">
    <property type="term" value="F:ATP binding"/>
    <property type="evidence" value="ECO:0007669"/>
    <property type="project" value="UniProtKB-KW"/>
</dbReference>
<gene>
    <name evidence="8" type="ORF">TRFO_39595</name>
</gene>
<keyword evidence="3" id="KW-0547">Nucleotide-binding</keyword>
<dbReference type="PANTHER" id="PTHR12172">
    <property type="entry name" value="CELL CYCLE CHECKPOINT PROTEIN RAD17"/>
    <property type="match status" value="1"/>
</dbReference>
<dbReference type="GO" id="GO:0003689">
    <property type="term" value="F:DNA clamp loader activity"/>
    <property type="evidence" value="ECO:0007669"/>
    <property type="project" value="TreeGrafter"/>
</dbReference>
<dbReference type="OrthoDB" id="10265971at2759"/>
<keyword evidence="5" id="KW-0067">ATP-binding</keyword>
<dbReference type="PANTHER" id="PTHR12172:SF0">
    <property type="entry name" value="CELL CYCLE CHECKPOINT PROTEIN RAD17"/>
    <property type="match status" value="1"/>
</dbReference>
<dbReference type="CDD" id="cd00009">
    <property type="entry name" value="AAA"/>
    <property type="match status" value="1"/>
</dbReference>
<comment type="similarity">
    <text evidence="2">Belongs to the rad17/RAD24 family.</text>
</comment>
<dbReference type="Gene3D" id="3.40.50.300">
    <property type="entry name" value="P-loop containing nucleotide triphosphate hydrolases"/>
    <property type="match status" value="1"/>
</dbReference>
<dbReference type="InterPro" id="IPR027417">
    <property type="entry name" value="P-loop_NTPase"/>
</dbReference>
<evidence type="ECO:0000256" key="7">
    <source>
        <dbReference type="ARBA" id="ARBA00023306"/>
    </source>
</evidence>
<keyword evidence="9" id="KW-1185">Reference proteome</keyword>
<dbReference type="AlphaFoldDB" id="A0A1J4J7I5"/>
<dbReference type="Proteomes" id="UP000179807">
    <property type="component" value="Unassembled WGS sequence"/>
</dbReference>